<dbReference type="Proteomes" id="UP001558652">
    <property type="component" value="Unassembled WGS sequence"/>
</dbReference>
<dbReference type="Gene3D" id="1.20.1370.10">
    <property type="entry name" value="Hemocyanin, N-terminal domain"/>
    <property type="match status" value="1"/>
</dbReference>
<evidence type="ECO:0000313" key="3">
    <source>
        <dbReference type="EMBL" id="KAL1123476.1"/>
    </source>
</evidence>
<dbReference type="GO" id="GO:0005576">
    <property type="term" value="C:extracellular region"/>
    <property type="evidence" value="ECO:0007669"/>
    <property type="project" value="UniProtKB-ARBA"/>
</dbReference>
<feature type="region of interest" description="Disordered" evidence="1">
    <location>
        <begin position="9"/>
        <end position="49"/>
    </location>
</feature>
<dbReference type="InterPro" id="IPR036697">
    <property type="entry name" value="Hemocyanin_N_sf"/>
</dbReference>
<proteinExistence type="predicted"/>
<dbReference type="PANTHER" id="PTHR11511">
    <property type="entry name" value="LARVAL STORAGE PROTEIN/PHENOLOXIDASE"/>
    <property type="match status" value="1"/>
</dbReference>
<keyword evidence="4" id="KW-1185">Reference proteome</keyword>
<feature type="domain" description="Hemocyanin N-terminal" evidence="2">
    <location>
        <begin position="108"/>
        <end position="227"/>
    </location>
</feature>
<dbReference type="AlphaFoldDB" id="A0ABD0Y7X6"/>
<gene>
    <name evidence="3" type="ORF">AAG570_002556</name>
</gene>
<accession>A0ABD0Y7X6</accession>
<dbReference type="SUPFAM" id="SSF48050">
    <property type="entry name" value="Hemocyanin, N-terminal domain"/>
    <property type="match status" value="1"/>
</dbReference>
<dbReference type="InterPro" id="IPR013788">
    <property type="entry name" value="Hemocyanin/hexamerin"/>
</dbReference>
<comment type="caution">
    <text evidence="3">The sequence shown here is derived from an EMBL/GenBank/DDBJ whole genome shotgun (WGS) entry which is preliminary data.</text>
</comment>
<reference evidence="3 4" key="1">
    <citation type="submission" date="2024-07" db="EMBL/GenBank/DDBJ databases">
        <title>Chromosome-level genome assembly of the water stick insect Ranatra chinensis (Heteroptera: Nepidae).</title>
        <authorList>
            <person name="Liu X."/>
        </authorList>
    </citation>
    <scope>NUCLEOTIDE SEQUENCE [LARGE SCALE GENOMIC DNA]</scope>
    <source>
        <strain evidence="3">Cailab_2021Rc</strain>
        <tissue evidence="3">Muscle</tissue>
    </source>
</reference>
<dbReference type="PANTHER" id="PTHR11511:SF5">
    <property type="entry name" value="FAT-BODY PROTEIN 1-RELATED"/>
    <property type="match status" value="1"/>
</dbReference>
<dbReference type="EMBL" id="JBFDAA010000012">
    <property type="protein sequence ID" value="KAL1123476.1"/>
    <property type="molecule type" value="Genomic_DNA"/>
</dbReference>
<name>A0ABD0Y7X6_9HEMI</name>
<evidence type="ECO:0000259" key="2">
    <source>
        <dbReference type="Pfam" id="PF03722"/>
    </source>
</evidence>
<sequence>MASICRGMFGENSKKETRGKVQNPSHDPRRTLVHDSTGVTPQASHGANVPSICEEGLRDGWSSLFSSAVMSAMKSLELVFLVLALWCSVLVASAGHLKPTRKQADEQFLTRQKDILGLLFGVGHKETFKSEHEDFDIAANAEHYSNVAAVAEFLSEFERGFLPDDEEFLLTNRKTLRQTIMLFDLFYYAKDFDTFYKTACWARKHVKDVQFAYVLYVAVYHRQDCRGMLLPAWYDVFPSSFISQEVMHKIYAAKMEGMIVFIRDN</sequence>
<evidence type="ECO:0000313" key="4">
    <source>
        <dbReference type="Proteomes" id="UP001558652"/>
    </source>
</evidence>
<organism evidence="3 4">
    <name type="scientific">Ranatra chinensis</name>
    <dbReference type="NCBI Taxonomy" id="642074"/>
    <lineage>
        <taxon>Eukaryota</taxon>
        <taxon>Metazoa</taxon>
        <taxon>Ecdysozoa</taxon>
        <taxon>Arthropoda</taxon>
        <taxon>Hexapoda</taxon>
        <taxon>Insecta</taxon>
        <taxon>Pterygota</taxon>
        <taxon>Neoptera</taxon>
        <taxon>Paraneoptera</taxon>
        <taxon>Hemiptera</taxon>
        <taxon>Heteroptera</taxon>
        <taxon>Panheteroptera</taxon>
        <taxon>Nepomorpha</taxon>
        <taxon>Nepidae</taxon>
        <taxon>Ranatrinae</taxon>
        <taxon>Ranatra</taxon>
    </lineage>
</organism>
<protein>
    <recommendedName>
        <fullName evidence="2">Hemocyanin N-terminal domain-containing protein</fullName>
    </recommendedName>
</protein>
<dbReference type="InterPro" id="IPR005204">
    <property type="entry name" value="Hemocyanin_N"/>
</dbReference>
<dbReference type="Pfam" id="PF03722">
    <property type="entry name" value="Hemocyanin_N"/>
    <property type="match status" value="1"/>
</dbReference>
<evidence type="ECO:0000256" key="1">
    <source>
        <dbReference type="SAM" id="MobiDB-lite"/>
    </source>
</evidence>